<evidence type="ECO:0000256" key="1">
    <source>
        <dbReference type="SAM" id="MobiDB-lite"/>
    </source>
</evidence>
<dbReference type="Proteomes" id="UP000263377">
    <property type="component" value="Unassembled WGS sequence"/>
</dbReference>
<feature type="compositionally biased region" description="Basic and acidic residues" evidence="1">
    <location>
        <begin position="11"/>
        <end position="26"/>
    </location>
</feature>
<dbReference type="EMBL" id="QVIG01000001">
    <property type="protein sequence ID" value="RGD56740.1"/>
    <property type="molecule type" value="Genomic_DNA"/>
</dbReference>
<keyword evidence="3" id="KW-1185">Reference proteome</keyword>
<name>A0A372ZMR8_9ACTN</name>
<evidence type="ECO:0000313" key="2">
    <source>
        <dbReference type="EMBL" id="RGD56740.1"/>
    </source>
</evidence>
<reference evidence="2 3" key="1">
    <citation type="submission" date="2018-08" db="EMBL/GenBank/DDBJ databases">
        <title>Diversity &amp; Physiological Properties of Lignin-Decomposing Actinobacteria from Soil.</title>
        <authorList>
            <person name="Roh S.G."/>
            <person name="Kim S.B."/>
        </authorList>
    </citation>
    <scope>NUCLEOTIDE SEQUENCE [LARGE SCALE GENOMIC DNA]</scope>
    <source>
        <strain evidence="2 3">MMS17-GH009</strain>
    </source>
</reference>
<evidence type="ECO:0000313" key="3">
    <source>
        <dbReference type="Proteomes" id="UP000263377"/>
    </source>
</evidence>
<protein>
    <submittedName>
        <fullName evidence="2">Uncharacterized protein</fullName>
    </submittedName>
</protein>
<organism evidence="2 3">
    <name type="scientific">Kitasatospora xanthocidica</name>
    <dbReference type="NCBI Taxonomy" id="83382"/>
    <lineage>
        <taxon>Bacteria</taxon>
        <taxon>Bacillati</taxon>
        <taxon>Actinomycetota</taxon>
        <taxon>Actinomycetes</taxon>
        <taxon>Kitasatosporales</taxon>
        <taxon>Streptomycetaceae</taxon>
        <taxon>Kitasatospora</taxon>
    </lineage>
</organism>
<accession>A0A372ZMR8</accession>
<dbReference type="AlphaFoldDB" id="A0A372ZMR8"/>
<comment type="caution">
    <text evidence="2">The sequence shown here is derived from an EMBL/GenBank/DDBJ whole genome shotgun (WGS) entry which is preliminary data.</text>
</comment>
<feature type="region of interest" description="Disordered" evidence="1">
    <location>
        <begin position="1"/>
        <end position="42"/>
    </location>
</feature>
<proteinExistence type="predicted"/>
<sequence>MASDGLGDAGAHGDPKAEARVVGREDDTTDGENACRKYPTADGYFTSKHGSDKYTLCLQGLETPKQPKPTTIFGPVNP</sequence>
<gene>
    <name evidence="2" type="ORF">DR950_02080</name>
</gene>